<reference evidence="3 4" key="1">
    <citation type="submission" date="2017-09" db="EMBL/GenBank/DDBJ databases">
        <title>Depth-based differentiation of microbial function through sediment-hosted aquifers and enrichment of novel symbionts in the deep terrestrial subsurface.</title>
        <authorList>
            <person name="Probst A.J."/>
            <person name="Ladd B."/>
            <person name="Jarett J.K."/>
            <person name="Geller-Mcgrath D.E."/>
            <person name="Sieber C.M."/>
            <person name="Emerson J.B."/>
            <person name="Anantharaman K."/>
            <person name="Thomas B.C."/>
            <person name="Malmstrom R."/>
            <person name="Stieglmeier M."/>
            <person name="Klingl A."/>
            <person name="Woyke T."/>
            <person name="Ryan C.M."/>
            <person name="Banfield J.F."/>
        </authorList>
    </citation>
    <scope>NUCLEOTIDE SEQUENCE [LARGE SCALE GENOMIC DNA]</scope>
    <source>
        <strain evidence="3">CG11_big_fil_rev_8_21_14_0_20_35_14</strain>
    </source>
</reference>
<dbReference type="GO" id="GO:0000272">
    <property type="term" value="P:polysaccharide catabolic process"/>
    <property type="evidence" value="ECO:0007669"/>
    <property type="project" value="InterPro"/>
</dbReference>
<feature type="domain" description="Cohesin" evidence="2">
    <location>
        <begin position="77"/>
        <end position="202"/>
    </location>
</feature>
<comment type="caution">
    <text evidence="3">The sequence shown here is derived from an EMBL/GenBank/DDBJ whole genome shotgun (WGS) entry which is preliminary data.</text>
</comment>
<dbReference type="InterPro" id="IPR008965">
    <property type="entry name" value="CBM2/CBM3_carb-bd_dom_sf"/>
</dbReference>
<proteinExistence type="predicted"/>
<protein>
    <recommendedName>
        <fullName evidence="2">Cohesin domain-containing protein</fullName>
    </recommendedName>
</protein>
<accession>A0A2H0KMQ5</accession>
<organism evidence="3 4">
    <name type="scientific">Candidatus Roizmanbacteria bacterium CG11_big_fil_rev_8_21_14_0_20_35_14</name>
    <dbReference type="NCBI Taxonomy" id="1974855"/>
    <lineage>
        <taxon>Bacteria</taxon>
        <taxon>Candidatus Roizmaniibacteriota</taxon>
    </lineage>
</organism>
<evidence type="ECO:0000259" key="2">
    <source>
        <dbReference type="Pfam" id="PF00963"/>
    </source>
</evidence>
<sequence length="203" mass="22994">MKNKMENNQSNKKIFIYLLIMFFAFFIGTSIFLILNNKPQPPSEKETATAPTVIPPAEVKSTEGALSLILDQEDKTSFPKDKEITINLEADSMEKNISGYDVVISYDPLAFEFVKATSLLTDFNIYSYKKESYLAFVGTKTLQSQAPSVFDKTKIMSLIFRPLKAGQFDFVLKPVINKDNTNFITDETETLNPALNELKVEIY</sequence>
<gene>
    <name evidence="3" type="ORF">COV86_02585</name>
</gene>
<feature type="transmembrane region" description="Helical" evidence="1">
    <location>
        <begin position="14"/>
        <end position="35"/>
    </location>
</feature>
<keyword evidence="1" id="KW-0472">Membrane</keyword>
<dbReference type="GO" id="GO:0030246">
    <property type="term" value="F:carbohydrate binding"/>
    <property type="evidence" value="ECO:0007669"/>
    <property type="project" value="InterPro"/>
</dbReference>
<dbReference type="Proteomes" id="UP000229570">
    <property type="component" value="Unassembled WGS sequence"/>
</dbReference>
<dbReference type="Pfam" id="PF00963">
    <property type="entry name" value="Cohesin"/>
    <property type="match status" value="1"/>
</dbReference>
<keyword evidence="1" id="KW-1133">Transmembrane helix</keyword>
<evidence type="ECO:0000313" key="3">
    <source>
        <dbReference type="EMBL" id="PIQ72530.1"/>
    </source>
</evidence>
<dbReference type="SUPFAM" id="SSF49384">
    <property type="entry name" value="Carbohydrate-binding domain"/>
    <property type="match status" value="1"/>
</dbReference>
<name>A0A2H0KMQ5_9BACT</name>
<dbReference type="Gene3D" id="2.60.40.680">
    <property type="match status" value="1"/>
</dbReference>
<dbReference type="AlphaFoldDB" id="A0A2H0KMQ5"/>
<evidence type="ECO:0000313" key="4">
    <source>
        <dbReference type="Proteomes" id="UP000229570"/>
    </source>
</evidence>
<dbReference type="InterPro" id="IPR002102">
    <property type="entry name" value="Cohesin_dom"/>
</dbReference>
<dbReference type="EMBL" id="PCVL01000032">
    <property type="protein sequence ID" value="PIQ72530.1"/>
    <property type="molecule type" value="Genomic_DNA"/>
</dbReference>
<evidence type="ECO:0000256" key="1">
    <source>
        <dbReference type="SAM" id="Phobius"/>
    </source>
</evidence>
<keyword evidence="1" id="KW-0812">Transmembrane</keyword>